<organism evidence="2 3">
    <name type="scientific">Plakobranchus ocellatus</name>
    <dbReference type="NCBI Taxonomy" id="259542"/>
    <lineage>
        <taxon>Eukaryota</taxon>
        <taxon>Metazoa</taxon>
        <taxon>Spiralia</taxon>
        <taxon>Lophotrochozoa</taxon>
        <taxon>Mollusca</taxon>
        <taxon>Gastropoda</taxon>
        <taxon>Heterobranchia</taxon>
        <taxon>Euthyneura</taxon>
        <taxon>Panpulmonata</taxon>
        <taxon>Sacoglossa</taxon>
        <taxon>Placobranchoidea</taxon>
        <taxon>Plakobranchidae</taxon>
        <taxon>Plakobranchus</taxon>
    </lineage>
</organism>
<gene>
    <name evidence="2" type="ORF">PoB_007570000</name>
</gene>
<proteinExistence type="predicted"/>
<feature type="compositionally biased region" description="Basic and acidic residues" evidence="1">
    <location>
        <begin position="73"/>
        <end position="115"/>
    </location>
</feature>
<protein>
    <submittedName>
        <fullName evidence="2">Uncharacterized protein</fullName>
    </submittedName>
</protein>
<accession>A0AAV4DYD0</accession>
<evidence type="ECO:0000256" key="1">
    <source>
        <dbReference type="SAM" id="MobiDB-lite"/>
    </source>
</evidence>
<keyword evidence="3" id="KW-1185">Reference proteome</keyword>
<dbReference type="AlphaFoldDB" id="A0AAV4DYD0"/>
<feature type="region of interest" description="Disordered" evidence="1">
    <location>
        <begin position="56"/>
        <end position="151"/>
    </location>
</feature>
<name>A0AAV4DYD0_9GAST</name>
<feature type="compositionally biased region" description="Basic and acidic residues" evidence="1">
    <location>
        <begin position="130"/>
        <end position="151"/>
    </location>
</feature>
<evidence type="ECO:0000313" key="3">
    <source>
        <dbReference type="Proteomes" id="UP000735302"/>
    </source>
</evidence>
<sequence length="151" mass="17422">MQGQPCGSEISNIVLKVCTGCADREAGLHSANMCPESLEEATSYILQYQFNQAAVNGKMEDRSPEVAVRSVRSRWDSREERSPSCREFRGRDVTPVRNRDKRPQNPRESADREEWWDYSPHQNRPPLKSPQERREVTPPGKRREAEPDQPE</sequence>
<dbReference type="EMBL" id="BLXT01008461">
    <property type="protein sequence ID" value="GFO49195.1"/>
    <property type="molecule type" value="Genomic_DNA"/>
</dbReference>
<evidence type="ECO:0000313" key="2">
    <source>
        <dbReference type="EMBL" id="GFO49195.1"/>
    </source>
</evidence>
<reference evidence="2 3" key="1">
    <citation type="journal article" date="2021" name="Elife">
        <title>Chloroplast acquisition without the gene transfer in kleptoplastic sea slugs, Plakobranchus ocellatus.</title>
        <authorList>
            <person name="Maeda T."/>
            <person name="Takahashi S."/>
            <person name="Yoshida T."/>
            <person name="Shimamura S."/>
            <person name="Takaki Y."/>
            <person name="Nagai Y."/>
            <person name="Toyoda A."/>
            <person name="Suzuki Y."/>
            <person name="Arimoto A."/>
            <person name="Ishii H."/>
            <person name="Satoh N."/>
            <person name="Nishiyama T."/>
            <person name="Hasebe M."/>
            <person name="Maruyama T."/>
            <person name="Minagawa J."/>
            <person name="Obokata J."/>
            <person name="Shigenobu S."/>
        </authorList>
    </citation>
    <scope>NUCLEOTIDE SEQUENCE [LARGE SCALE GENOMIC DNA]</scope>
</reference>
<dbReference type="Proteomes" id="UP000735302">
    <property type="component" value="Unassembled WGS sequence"/>
</dbReference>
<comment type="caution">
    <text evidence="2">The sequence shown here is derived from an EMBL/GenBank/DDBJ whole genome shotgun (WGS) entry which is preliminary data.</text>
</comment>